<feature type="region of interest" description="Disordered" evidence="1">
    <location>
        <begin position="88"/>
        <end position="109"/>
    </location>
</feature>
<proteinExistence type="predicted"/>
<sequence length="213" mass="24479">MAKRRAADALLDPTPAITKRARLDSGPIDSDTRARSPSPWPSIEDLSQTQQDLAEESRLRERQGRWREAFDRSELRIRQARQDYAIFRRNRLPSPAPSDTSSESCDDSDADEFGAVPAFFNLEYDDPQVEQVFGVAYAHRIQQRMRKSTRGLAVVVTKPTFGRLPMTPERITRSKTMSKTQPRACHRVRRTTRQSRQQLFYELDISGKARLVT</sequence>
<reference evidence="2" key="1">
    <citation type="journal article" date="2023" name="Mol. Phylogenet. Evol.">
        <title>Genome-scale phylogeny and comparative genomics of the fungal order Sordariales.</title>
        <authorList>
            <person name="Hensen N."/>
            <person name="Bonometti L."/>
            <person name="Westerberg I."/>
            <person name="Brannstrom I.O."/>
            <person name="Guillou S."/>
            <person name="Cros-Aarteil S."/>
            <person name="Calhoun S."/>
            <person name="Haridas S."/>
            <person name="Kuo A."/>
            <person name="Mondo S."/>
            <person name="Pangilinan J."/>
            <person name="Riley R."/>
            <person name="LaButti K."/>
            <person name="Andreopoulos B."/>
            <person name="Lipzen A."/>
            <person name="Chen C."/>
            <person name="Yan M."/>
            <person name="Daum C."/>
            <person name="Ng V."/>
            <person name="Clum A."/>
            <person name="Steindorff A."/>
            <person name="Ohm R.A."/>
            <person name="Martin F."/>
            <person name="Silar P."/>
            <person name="Natvig D.O."/>
            <person name="Lalanne C."/>
            <person name="Gautier V."/>
            <person name="Ament-Velasquez S.L."/>
            <person name="Kruys A."/>
            <person name="Hutchinson M.I."/>
            <person name="Powell A.J."/>
            <person name="Barry K."/>
            <person name="Miller A.N."/>
            <person name="Grigoriev I.V."/>
            <person name="Debuchy R."/>
            <person name="Gladieux P."/>
            <person name="Hiltunen Thoren M."/>
            <person name="Johannesson H."/>
        </authorList>
    </citation>
    <scope>NUCLEOTIDE SEQUENCE</scope>
    <source>
        <strain evidence="2">PSN309</strain>
    </source>
</reference>
<gene>
    <name evidence="2" type="ORF">QBC35DRAFT_449075</name>
</gene>
<comment type="caution">
    <text evidence="2">The sequence shown here is derived from an EMBL/GenBank/DDBJ whole genome shotgun (WGS) entry which is preliminary data.</text>
</comment>
<protein>
    <submittedName>
        <fullName evidence="2">Uncharacterized protein</fullName>
    </submittedName>
</protein>
<evidence type="ECO:0000313" key="2">
    <source>
        <dbReference type="EMBL" id="KAK4190622.1"/>
    </source>
</evidence>
<keyword evidence="3" id="KW-1185">Reference proteome</keyword>
<feature type="region of interest" description="Disordered" evidence="1">
    <location>
        <begin position="1"/>
        <end position="65"/>
    </location>
</feature>
<evidence type="ECO:0000256" key="1">
    <source>
        <dbReference type="SAM" id="MobiDB-lite"/>
    </source>
</evidence>
<dbReference type="AlphaFoldDB" id="A0AAN6X206"/>
<dbReference type="EMBL" id="MU864364">
    <property type="protein sequence ID" value="KAK4190622.1"/>
    <property type="molecule type" value="Genomic_DNA"/>
</dbReference>
<accession>A0AAN6X206</accession>
<dbReference type="Proteomes" id="UP001302126">
    <property type="component" value="Unassembled WGS sequence"/>
</dbReference>
<evidence type="ECO:0000313" key="3">
    <source>
        <dbReference type="Proteomes" id="UP001302126"/>
    </source>
</evidence>
<name>A0AAN6X206_9PEZI</name>
<reference evidence="2" key="2">
    <citation type="submission" date="2023-05" db="EMBL/GenBank/DDBJ databases">
        <authorList>
            <consortium name="Lawrence Berkeley National Laboratory"/>
            <person name="Steindorff A."/>
            <person name="Hensen N."/>
            <person name="Bonometti L."/>
            <person name="Westerberg I."/>
            <person name="Brannstrom I.O."/>
            <person name="Guillou S."/>
            <person name="Cros-Aarteil S."/>
            <person name="Calhoun S."/>
            <person name="Haridas S."/>
            <person name="Kuo A."/>
            <person name="Mondo S."/>
            <person name="Pangilinan J."/>
            <person name="Riley R."/>
            <person name="Labutti K."/>
            <person name="Andreopoulos B."/>
            <person name="Lipzen A."/>
            <person name="Chen C."/>
            <person name="Yanf M."/>
            <person name="Daum C."/>
            <person name="Ng V."/>
            <person name="Clum A."/>
            <person name="Ohm R."/>
            <person name="Martin F."/>
            <person name="Silar P."/>
            <person name="Natvig D."/>
            <person name="Lalanne C."/>
            <person name="Gautier V."/>
            <person name="Ament-Velasquez S.L."/>
            <person name="Kruys A."/>
            <person name="Hutchinson M.I."/>
            <person name="Powell A.J."/>
            <person name="Barry K."/>
            <person name="Miller A.N."/>
            <person name="Grigoriev I.V."/>
            <person name="Debuchy R."/>
            <person name="Gladieux P."/>
            <person name="Thoren M.H."/>
            <person name="Johannesson H."/>
        </authorList>
    </citation>
    <scope>NUCLEOTIDE SEQUENCE</scope>
    <source>
        <strain evidence="2">PSN309</strain>
    </source>
</reference>
<feature type="compositionally biased region" description="Basic and acidic residues" evidence="1">
    <location>
        <begin position="55"/>
        <end position="65"/>
    </location>
</feature>
<organism evidence="2 3">
    <name type="scientific">Podospora australis</name>
    <dbReference type="NCBI Taxonomy" id="1536484"/>
    <lineage>
        <taxon>Eukaryota</taxon>
        <taxon>Fungi</taxon>
        <taxon>Dikarya</taxon>
        <taxon>Ascomycota</taxon>
        <taxon>Pezizomycotina</taxon>
        <taxon>Sordariomycetes</taxon>
        <taxon>Sordariomycetidae</taxon>
        <taxon>Sordariales</taxon>
        <taxon>Podosporaceae</taxon>
        <taxon>Podospora</taxon>
    </lineage>
</organism>